<dbReference type="OMA" id="TEREYCQ"/>
<dbReference type="Gene3D" id="1.20.1250.20">
    <property type="entry name" value="MFS general substrate transporter like domains"/>
    <property type="match status" value="1"/>
</dbReference>
<dbReference type="EMBL" id="MSZS01000003">
    <property type="protein sequence ID" value="PKX95980.1"/>
    <property type="molecule type" value="Genomic_DNA"/>
</dbReference>
<accession>A0A2I1CEC9</accession>
<dbReference type="GeneID" id="36536250"/>
<dbReference type="OrthoDB" id="440553at2759"/>
<evidence type="ECO:0000313" key="7">
    <source>
        <dbReference type="Proteomes" id="UP000234474"/>
    </source>
</evidence>
<keyword evidence="4 5" id="KW-0472">Membrane</keyword>
<dbReference type="PANTHER" id="PTHR23502:SF26">
    <property type="entry name" value="MAJOR FACILITATOR SUPERFAMILY (MFS) PROFILE DOMAIN-CONTAINING PROTEIN"/>
    <property type="match status" value="1"/>
</dbReference>
<sequence>MVLRGQQAAGSAATISISTSVIADITSSKERGVFMGANACMLMTGQAFGPVIGGALNNVWGFRSIFWLLFALGVVILSALLIFLPQTYNGQRQHPTLGIQQTLYPYAQTTNGVEASSPLAYIAWSMVKSSTTTMLLYGFPCLTEWQLGLCFLPNGLGCICGSLSSGWLLDQSFGRAQERYRLEHNMSSDELLVSKRDLPLVRARLKYMPPLSIALVISLALYGPSFEFNDLRRQFGPNLAAPLILQFLIAFAAMALLNTNPTLLIDCFPERLASATALNNLCRCLLSASSSH</sequence>
<evidence type="ECO:0000256" key="4">
    <source>
        <dbReference type="ARBA" id="ARBA00023136"/>
    </source>
</evidence>
<evidence type="ECO:0000256" key="2">
    <source>
        <dbReference type="ARBA" id="ARBA00022692"/>
    </source>
</evidence>
<dbReference type="Pfam" id="PF07690">
    <property type="entry name" value="MFS_1"/>
    <property type="match status" value="1"/>
</dbReference>
<dbReference type="GO" id="GO:0022857">
    <property type="term" value="F:transmembrane transporter activity"/>
    <property type="evidence" value="ECO:0007669"/>
    <property type="project" value="InterPro"/>
</dbReference>
<evidence type="ECO:0000256" key="1">
    <source>
        <dbReference type="ARBA" id="ARBA00004141"/>
    </source>
</evidence>
<dbReference type="Proteomes" id="UP000234474">
    <property type="component" value="Unassembled WGS sequence"/>
</dbReference>
<feature type="transmembrane region" description="Helical" evidence="5">
    <location>
        <begin position="33"/>
        <end position="53"/>
    </location>
</feature>
<dbReference type="SUPFAM" id="SSF103473">
    <property type="entry name" value="MFS general substrate transporter"/>
    <property type="match status" value="1"/>
</dbReference>
<dbReference type="AlphaFoldDB" id="A0A2I1CEC9"/>
<reference evidence="7" key="1">
    <citation type="journal article" date="2018" name="Proc. Natl. Acad. Sci. U.S.A.">
        <title>Linking secondary metabolites to gene clusters through genome sequencing of six diverse Aspergillus species.</title>
        <authorList>
            <person name="Kaerboelling I."/>
            <person name="Vesth T.C."/>
            <person name="Frisvad J.C."/>
            <person name="Nybo J.L."/>
            <person name="Theobald S."/>
            <person name="Kuo A."/>
            <person name="Bowyer P."/>
            <person name="Matsuda Y."/>
            <person name="Mondo S."/>
            <person name="Lyhne E.K."/>
            <person name="Kogle M.E."/>
            <person name="Clum A."/>
            <person name="Lipzen A."/>
            <person name="Salamov A."/>
            <person name="Ngan C.Y."/>
            <person name="Daum C."/>
            <person name="Chiniquy J."/>
            <person name="Barry K."/>
            <person name="LaButti K."/>
            <person name="Haridas S."/>
            <person name="Simmons B.A."/>
            <person name="Magnuson J.K."/>
            <person name="Mortensen U.H."/>
            <person name="Larsen T.O."/>
            <person name="Grigoriev I.V."/>
            <person name="Baker S.E."/>
            <person name="Andersen M.R."/>
        </authorList>
    </citation>
    <scope>NUCLEOTIDE SEQUENCE [LARGE SCALE GENOMIC DNA]</scope>
    <source>
        <strain evidence="7">IBT 16806</strain>
    </source>
</reference>
<dbReference type="PANTHER" id="PTHR23502">
    <property type="entry name" value="MAJOR FACILITATOR SUPERFAMILY"/>
    <property type="match status" value="1"/>
</dbReference>
<comment type="subcellular location">
    <subcellularLocation>
        <location evidence="1">Membrane</location>
        <topology evidence="1">Multi-pass membrane protein</topology>
    </subcellularLocation>
</comment>
<keyword evidence="7" id="KW-1185">Reference proteome</keyword>
<dbReference type="VEuPathDB" id="FungiDB:P174DRAFT_450317"/>
<keyword evidence="3 5" id="KW-1133">Transmembrane helix</keyword>
<dbReference type="InterPro" id="IPR036259">
    <property type="entry name" value="MFS_trans_sf"/>
</dbReference>
<dbReference type="STRING" id="1392255.A0A2I1CEC9"/>
<keyword evidence="2 5" id="KW-0812">Transmembrane</keyword>
<proteinExistence type="predicted"/>
<organism evidence="6 7">
    <name type="scientific">Aspergillus novofumigatus (strain IBT 16806)</name>
    <dbReference type="NCBI Taxonomy" id="1392255"/>
    <lineage>
        <taxon>Eukaryota</taxon>
        <taxon>Fungi</taxon>
        <taxon>Dikarya</taxon>
        <taxon>Ascomycota</taxon>
        <taxon>Pezizomycotina</taxon>
        <taxon>Eurotiomycetes</taxon>
        <taxon>Eurotiomycetidae</taxon>
        <taxon>Eurotiales</taxon>
        <taxon>Aspergillaceae</taxon>
        <taxon>Aspergillus</taxon>
        <taxon>Aspergillus subgen. Fumigati</taxon>
    </lineage>
</organism>
<gene>
    <name evidence="6" type="ORF">P174DRAFT_450317</name>
</gene>
<evidence type="ECO:0000256" key="3">
    <source>
        <dbReference type="ARBA" id="ARBA00022989"/>
    </source>
</evidence>
<dbReference type="RefSeq" id="XP_024684575.1">
    <property type="nucleotide sequence ID" value="XM_024828924.1"/>
</dbReference>
<feature type="transmembrane region" description="Helical" evidence="5">
    <location>
        <begin position="65"/>
        <end position="84"/>
    </location>
</feature>
<evidence type="ECO:0000313" key="6">
    <source>
        <dbReference type="EMBL" id="PKX95980.1"/>
    </source>
</evidence>
<protein>
    <submittedName>
        <fullName evidence="6">MFS general substrate transporter</fullName>
    </submittedName>
</protein>
<evidence type="ECO:0000256" key="5">
    <source>
        <dbReference type="SAM" id="Phobius"/>
    </source>
</evidence>
<dbReference type="GO" id="GO:0005886">
    <property type="term" value="C:plasma membrane"/>
    <property type="evidence" value="ECO:0007669"/>
    <property type="project" value="TreeGrafter"/>
</dbReference>
<dbReference type="InterPro" id="IPR011701">
    <property type="entry name" value="MFS"/>
</dbReference>
<name>A0A2I1CEC9_ASPN1</name>
<feature type="transmembrane region" description="Helical" evidence="5">
    <location>
        <begin position="235"/>
        <end position="257"/>
    </location>
</feature>
<comment type="caution">
    <text evidence="6">The sequence shown here is derived from an EMBL/GenBank/DDBJ whole genome shotgun (WGS) entry which is preliminary data.</text>
</comment>
<feature type="transmembrane region" description="Helical" evidence="5">
    <location>
        <begin position="205"/>
        <end position="223"/>
    </location>
</feature>